<reference evidence="2" key="1">
    <citation type="submission" date="2009-10" db="EMBL/GenBank/DDBJ databases">
        <title>An Insight into the Sialotranscriptome of Simulium nigrimanum, a Black Fly Associated with Fogo Selvagem in South America.</title>
        <authorList>
            <person name="Ribeiro J.M.C."/>
            <person name="Valenzuela J.G."/>
            <person name="Pham V.M."/>
            <person name="Kleeman L."/>
            <person name="Barbian K.D."/>
            <person name="Favreau A.J."/>
            <person name="Eaton D.P."/>
            <person name="Aoki V."/>
            <person name="Hans-Filho G."/>
            <person name="Rivitti E.A."/>
            <person name="Diaz L.A."/>
        </authorList>
    </citation>
    <scope>NUCLEOTIDE SEQUENCE</scope>
    <source>
        <tissue evidence="2">Salivary glands</tissue>
    </source>
</reference>
<accession>D1FQ46</accession>
<sequence>MSILSGLVVLTLAVLSAVTADDVIGNGKCVTIMVDDLVMHERKPDQQYPYYLYMITKDKEYNDQRWILESTGDGYFKLKNKHSNRYAVIGTFDYLLTADDAVRAMDHFKFVSDGAGKYDIVNKINQHPESQGKNLSVKKSAAAQHFTVQSCQE</sequence>
<dbReference type="InterPro" id="IPR035992">
    <property type="entry name" value="Ricin_B-like_lectins"/>
</dbReference>
<feature type="signal peptide" evidence="1">
    <location>
        <begin position="1"/>
        <end position="20"/>
    </location>
</feature>
<proteinExistence type="evidence at transcript level"/>
<dbReference type="AlphaFoldDB" id="D1FQ46"/>
<dbReference type="EMBL" id="EZ419946">
    <property type="protein sequence ID" value="ACZ28301.1"/>
    <property type="molecule type" value="mRNA"/>
</dbReference>
<dbReference type="Gene3D" id="2.80.10.50">
    <property type="match status" value="1"/>
</dbReference>
<dbReference type="SUPFAM" id="SSF50370">
    <property type="entry name" value="Ricin B-like lectins"/>
    <property type="match status" value="1"/>
</dbReference>
<evidence type="ECO:0000313" key="2">
    <source>
        <dbReference type="EMBL" id="ACZ28301.1"/>
    </source>
</evidence>
<evidence type="ECO:0000256" key="1">
    <source>
        <dbReference type="SAM" id="SignalP"/>
    </source>
</evidence>
<feature type="chain" id="PRO_5003022016" evidence="1">
    <location>
        <begin position="21"/>
        <end position="153"/>
    </location>
</feature>
<organism evidence="2">
    <name type="scientific">Simulium nigrimanum</name>
    <name type="common">Black fly</name>
    <dbReference type="NCBI Taxonomy" id="683695"/>
    <lineage>
        <taxon>Eukaryota</taxon>
        <taxon>Metazoa</taxon>
        <taxon>Ecdysozoa</taxon>
        <taxon>Arthropoda</taxon>
        <taxon>Hexapoda</taxon>
        <taxon>Insecta</taxon>
        <taxon>Pterygota</taxon>
        <taxon>Neoptera</taxon>
        <taxon>Endopterygota</taxon>
        <taxon>Diptera</taxon>
        <taxon>Nematocera</taxon>
        <taxon>Chironomoidea</taxon>
        <taxon>Simuliidae</taxon>
        <taxon>Simulium</taxon>
    </lineage>
</organism>
<protein>
    <submittedName>
        <fullName evidence="2">Erythema protein SVEP-1</fullName>
    </submittedName>
</protein>
<keyword evidence="1" id="KW-0732">Signal</keyword>
<name>D1FQ46_SIMNI</name>